<proteinExistence type="predicted"/>
<dbReference type="AlphaFoldDB" id="A0A7Y0TXW3"/>
<feature type="signal peptide" evidence="1">
    <location>
        <begin position="1"/>
        <end position="31"/>
    </location>
</feature>
<dbReference type="GeneID" id="61167487"/>
<dbReference type="EMBL" id="JABCUR010000003">
    <property type="protein sequence ID" value="NMW64905.1"/>
    <property type="molecule type" value="Genomic_DNA"/>
</dbReference>
<feature type="chain" id="PRO_5036215804" evidence="1">
    <location>
        <begin position="32"/>
        <end position="109"/>
    </location>
</feature>
<reference evidence="3 4" key="1">
    <citation type="submission" date="2018-06" db="EMBL/GenBank/DDBJ databases">
        <authorList>
            <consortium name="Pathogen Informatics"/>
            <person name="Doyle S."/>
        </authorList>
    </citation>
    <scope>NUCLEOTIDE SEQUENCE [LARGE SCALE GENOMIC DNA]</scope>
    <source>
        <strain evidence="3 4">NCTC11819</strain>
    </source>
</reference>
<name>A0A7Y0TXW3_9ACTO</name>
<protein>
    <submittedName>
        <fullName evidence="2">Uncharacterized protein</fullName>
    </submittedName>
</protein>
<sequence length="109" mass="11383">MSYTRQRLAKLVASCATASLVFTGLVGSAYAGESANDTEFKESPVLAKNLSKTPDRGVIVTALQQNWNSIAKECAATYVPEGVKYVQVSLKTTSGVKNGGPATSPLAIS</sequence>
<dbReference type="EMBL" id="UGGQ01000006">
    <property type="protein sequence ID" value="STO15709.1"/>
    <property type="molecule type" value="Genomic_DNA"/>
</dbReference>
<organism evidence="2 5">
    <name type="scientific">Mobiluncus mulieris</name>
    <dbReference type="NCBI Taxonomy" id="2052"/>
    <lineage>
        <taxon>Bacteria</taxon>
        <taxon>Bacillati</taxon>
        <taxon>Actinomycetota</taxon>
        <taxon>Actinomycetes</taxon>
        <taxon>Actinomycetales</taxon>
        <taxon>Actinomycetaceae</taxon>
        <taxon>Mobiluncus</taxon>
    </lineage>
</organism>
<evidence type="ECO:0000313" key="3">
    <source>
        <dbReference type="EMBL" id="STO15709.1"/>
    </source>
</evidence>
<evidence type="ECO:0000313" key="2">
    <source>
        <dbReference type="EMBL" id="NMW64905.1"/>
    </source>
</evidence>
<accession>A0A7Y0TXW3</accession>
<gene>
    <name evidence="2" type="ORF">HHJ78_05015</name>
    <name evidence="3" type="ORF">NCTC11819_00251</name>
</gene>
<evidence type="ECO:0000313" key="5">
    <source>
        <dbReference type="Proteomes" id="UP000578252"/>
    </source>
</evidence>
<keyword evidence="1" id="KW-0732">Signal</keyword>
<evidence type="ECO:0000256" key="1">
    <source>
        <dbReference type="SAM" id="SignalP"/>
    </source>
</evidence>
<dbReference type="Proteomes" id="UP000578252">
    <property type="component" value="Unassembled WGS sequence"/>
</dbReference>
<dbReference type="Gene3D" id="3.20.20.80">
    <property type="entry name" value="Glycosidases"/>
    <property type="match status" value="1"/>
</dbReference>
<evidence type="ECO:0000313" key="4">
    <source>
        <dbReference type="Proteomes" id="UP000255284"/>
    </source>
</evidence>
<comment type="caution">
    <text evidence="2">The sequence shown here is derived from an EMBL/GenBank/DDBJ whole genome shotgun (WGS) entry which is preliminary data.</text>
</comment>
<dbReference type="RefSeq" id="WP_147286462.1">
    <property type="nucleotide sequence ID" value="NZ_CAMPNB010000006.1"/>
</dbReference>
<dbReference type="Proteomes" id="UP000255284">
    <property type="component" value="Unassembled WGS sequence"/>
</dbReference>
<reference evidence="2 5" key="2">
    <citation type="submission" date="2020-04" db="EMBL/GenBank/DDBJ databases">
        <title>Antimicrobial susceptibility and clonality of vaginal-derived multi-drug resistant Mobiluncus isolates in China.</title>
        <authorList>
            <person name="Zhang X."/>
        </authorList>
    </citation>
    <scope>NUCLEOTIDE SEQUENCE [LARGE SCALE GENOMIC DNA]</scope>
    <source>
        <strain evidence="2 5">13</strain>
    </source>
</reference>